<organism evidence="1 2">
    <name type="scientific">Parnassius mnemosyne</name>
    <name type="common">clouded apollo</name>
    <dbReference type="NCBI Taxonomy" id="213953"/>
    <lineage>
        <taxon>Eukaryota</taxon>
        <taxon>Metazoa</taxon>
        <taxon>Ecdysozoa</taxon>
        <taxon>Arthropoda</taxon>
        <taxon>Hexapoda</taxon>
        <taxon>Insecta</taxon>
        <taxon>Pterygota</taxon>
        <taxon>Neoptera</taxon>
        <taxon>Endopterygota</taxon>
        <taxon>Lepidoptera</taxon>
        <taxon>Glossata</taxon>
        <taxon>Ditrysia</taxon>
        <taxon>Papilionoidea</taxon>
        <taxon>Papilionidae</taxon>
        <taxon>Parnassiinae</taxon>
        <taxon>Parnassini</taxon>
        <taxon>Parnassius</taxon>
        <taxon>Driopa</taxon>
    </lineage>
</organism>
<name>A0AAV1KPU9_9NEOP</name>
<comment type="caution">
    <text evidence="1">The sequence shown here is derived from an EMBL/GenBank/DDBJ whole genome shotgun (WGS) entry which is preliminary data.</text>
</comment>
<evidence type="ECO:0008006" key="3">
    <source>
        <dbReference type="Google" id="ProtNLM"/>
    </source>
</evidence>
<protein>
    <recommendedName>
        <fullName evidence="3">Lipid-binding serum glycoprotein N-terminal domain-containing protein</fullName>
    </recommendedName>
</protein>
<sequence>MITFTIGKPDDNYVSRVRLIDPIPYMIKVITETMNRMEDKGWWNLKIPDVSVDVNEDVLGELIKGTVSFKNGFVVSIGQLDILQRTLGQNWQFHRDENTTTVEITGTMRMTDVTLGFDVEAKLRNGVQHFTSELILPEVAFDMRVIRDVYTDCIDVKISPSVSRTIINKMKFLPANNITDIFGNLFDLDFVTPGVDLWTSEFLQPFAMDLVENVLAYPTICYDCPL</sequence>
<evidence type="ECO:0000313" key="2">
    <source>
        <dbReference type="Proteomes" id="UP001314205"/>
    </source>
</evidence>
<proteinExistence type="predicted"/>
<gene>
    <name evidence="1" type="ORF">PARMNEM_LOCUS5241</name>
</gene>
<dbReference type="AlphaFoldDB" id="A0AAV1KPU9"/>
<evidence type="ECO:0000313" key="1">
    <source>
        <dbReference type="EMBL" id="CAK1583899.1"/>
    </source>
</evidence>
<dbReference type="EMBL" id="CAVLGL010000057">
    <property type="protein sequence ID" value="CAK1583899.1"/>
    <property type="molecule type" value="Genomic_DNA"/>
</dbReference>
<keyword evidence="2" id="KW-1185">Reference proteome</keyword>
<accession>A0AAV1KPU9</accession>
<dbReference type="Proteomes" id="UP001314205">
    <property type="component" value="Unassembled WGS sequence"/>
</dbReference>
<reference evidence="1 2" key="1">
    <citation type="submission" date="2023-11" db="EMBL/GenBank/DDBJ databases">
        <authorList>
            <person name="Hedman E."/>
            <person name="Englund M."/>
            <person name="Stromberg M."/>
            <person name="Nyberg Akerstrom W."/>
            <person name="Nylinder S."/>
            <person name="Jareborg N."/>
            <person name="Kallberg Y."/>
            <person name="Kronander E."/>
        </authorList>
    </citation>
    <scope>NUCLEOTIDE SEQUENCE [LARGE SCALE GENOMIC DNA]</scope>
</reference>